<dbReference type="Proteomes" id="UP000822369">
    <property type="component" value="Chromosome 1"/>
</dbReference>
<dbReference type="GO" id="GO:0046983">
    <property type="term" value="F:protein dimerization activity"/>
    <property type="evidence" value="ECO:0007669"/>
    <property type="project" value="InterPro"/>
</dbReference>
<feature type="domain" description="THAP-type" evidence="11">
    <location>
        <begin position="1"/>
        <end position="82"/>
    </location>
</feature>
<gene>
    <name evidence="13" type="primary">E2F6</name>
    <name evidence="14" type="synonym">e2f6</name>
    <name evidence="12" type="ORF">G4P62_004539</name>
</gene>
<evidence type="ECO:0000256" key="4">
    <source>
        <dbReference type="ARBA" id="ARBA00022833"/>
    </source>
</evidence>
<evidence type="ECO:0000313" key="14">
    <source>
        <dbReference type="Ensembl" id="ENSNFUP00015007790.1"/>
    </source>
</evidence>
<dbReference type="KEGG" id="nfu:107377939"/>
<dbReference type="SMART" id="SM00692">
    <property type="entry name" value="DM3"/>
    <property type="match status" value="1"/>
</dbReference>
<dbReference type="Pfam" id="PF02319">
    <property type="entry name" value="WHD_E2F_TDP"/>
    <property type="match status" value="1"/>
</dbReference>
<dbReference type="InterPro" id="IPR037241">
    <property type="entry name" value="E2F-DP_heterodim"/>
</dbReference>
<evidence type="ECO:0000256" key="5">
    <source>
        <dbReference type="ARBA" id="ARBA00023015"/>
    </source>
</evidence>
<dbReference type="PANTHER" id="PTHR12081">
    <property type="entry name" value="TRANSCRIPTION FACTOR E2F"/>
    <property type="match status" value="1"/>
</dbReference>
<dbReference type="Gene3D" id="1.10.10.10">
    <property type="entry name" value="Winged helix-like DNA-binding domain superfamily/Winged helix DNA-binding domain"/>
    <property type="match status" value="1"/>
</dbReference>
<evidence type="ECO:0000313" key="12">
    <source>
        <dbReference type="EMBL" id="KAF7231107.1"/>
    </source>
</evidence>
<protein>
    <submittedName>
        <fullName evidence="13 14">E2F transcription factor 6</fullName>
    </submittedName>
    <submittedName>
        <fullName evidence="12">LOC107377939-like protein</fullName>
    </submittedName>
</protein>
<proteinExistence type="inferred from homology"/>
<dbReference type="OMA" id="LFKSCAQ"/>
<dbReference type="InterPro" id="IPR036388">
    <property type="entry name" value="WH-like_DNA-bd_sf"/>
</dbReference>
<dbReference type="SMART" id="SM01372">
    <property type="entry name" value="E2F_TDP"/>
    <property type="match status" value="1"/>
</dbReference>
<dbReference type="GO" id="GO:0008270">
    <property type="term" value="F:zinc ion binding"/>
    <property type="evidence" value="ECO:0007669"/>
    <property type="project" value="UniProtKB-KW"/>
</dbReference>
<evidence type="ECO:0000256" key="10">
    <source>
        <dbReference type="SAM" id="MobiDB-lite"/>
    </source>
</evidence>
<dbReference type="Pfam" id="PF16421">
    <property type="entry name" value="E2F_CC-MB"/>
    <property type="match status" value="1"/>
</dbReference>
<dbReference type="GeneID" id="107377939"/>
<dbReference type="EMBL" id="HAEJ01006930">
    <property type="protein sequence ID" value="SBS47387.1"/>
    <property type="molecule type" value="Transcribed_RNA"/>
</dbReference>
<dbReference type="AlphaFoldDB" id="A0A1A7ZP46"/>
<comment type="subcellular location">
    <subcellularLocation>
        <location evidence="9">Nucleus</location>
    </subcellularLocation>
</comment>
<dbReference type="Pfam" id="PF05485">
    <property type="entry name" value="THAP"/>
    <property type="match status" value="1"/>
</dbReference>
<keyword evidence="4" id="KW-0862">Zinc</keyword>
<dbReference type="SUPFAM" id="SSF57716">
    <property type="entry name" value="Glucocorticoid receptor-like (DNA-binding domain)"/>
    <property type="match status" value="1"/>
</dbReference>
<dbReference type="EMBL" id="HADY01005723">
    <property type="protein sequence ID" value="SBP44208.1"/>
    <property type="molecule type" value="Transcribed_RNA"/>
</dbReference>
<evidence type="ECO:0000313" key="15">
    <source>
        <dbReference type="Proteomes" id="UP000694548"/>
    </source>
</evidence>
<dbReference type="Gene3D" id="6.10.250.540">
    <property type="match status" value="1"/>
</dbReference>
<dbReference type="InterPro" id="IPR006612">
    <property type="entry name" value="THAP_Znf"/>
</dbReference>
<dbReference type="GeneTree" id="ENSGT00940000155734"/>
<evidence type="ECO:0000313" key="13">
    <source>
        <dbReference type="EMBL" id="SBP44208.1"/>
    </source>
</evidence>
<organism evidence="13">
    <name type="scientific">Nothobranchius furzeri</name>
    <name type="common">Turquoise killifish</name>
    <dbReference type="NCBI Taxonomy" id="105023"/>
    <lineage>
        <taxon>Eukaryota</taxon>
        <taxon>Metazoa</taxon>
        <taxon>Chordata</taxon>
        <taxon>Craniata</taxon>
        <taxon>Vertebrata</taxon>
        <taxon>Euteleostomi</taxon>
        <taxon>Actinopterygii</taxon>
        <taxon>Neopterygii</taxon>
        <taxon>Teleostei</taxon>
        <taxon>Neoteleostei</taxon>
        <taxon>Acanthomorphata</taxon>
        <taxon>Ovalentaria</taxon>
        <taxon>Atherinomorphae</taxon>
        <taxon>Cyprinodontiformes</taxon>
        <taxon>Nothobranchiidae</taxon>
        <taxon>Nothobranchius</taxon>
    </lineage>
</organism>
<keyword evidence="2" id="KW-0479">Metal-binding</keyword>
<sequence>MEKCMVSGCPNRASLNNRAVLNRPPKRFFKFPKDPARVKVWLAALREMEKDPSEQHLICEDHFLPEDISRNGIKNDSIPLMPPYLDGLRSLMSPWVREPLQEEEQWLSMDWDGDDEEEASAAAGPPQQNPDVGQKDPPGPQTSSDLLSRRETSGLITDTPLSLLTRGFLELLMESPDASVDIVEVEASLQSPAHRVQKVISILRSLGLVQKESECRVKWTGTTSIFSFLWRTPLKFLSSLEKLKQVENQLDGLLKSCSQQLFGLTDDPENAPLAYVTIQDVARLEDFQDQTLIAIRAPSETKLNIPPPDKKETRMHLMSCNGEIRVLTCDLGSGDPLTSDPKRSSGEFTTLERSRVKTYLLHRVRPTISVNNAGSGIKWKTRKPENIGLRCQSTVCEKSAKLQCSSFREVDREWIFRNFWDVLNWDQRIQVVRSLVDVVPVQRRPGAVPGRREFTFHFNLRHGEQRRRVCKVLFLATLGVNEWFVLKWVQGKSKSKGKPDHDTKQECNPTGERMEMIPTEPSAQML</sequence>
<keyword evidence="5 9" id="KW-0805">Transcription regulation</keyword>
<evidence type="ECO:0000256" key="3">
    <source>
        <dbReference type="ARBA" id="ARBA00022771"/>
    </source>
</evidence>
<keyword evidence="3 8" id="KW-0863">Zinc-finger</keyword>
<reference evidence="13" key="2">
    <citation type="submission" date="2016-05" db="EMBL/GenBank/DDBJ databases">
        <authorList>
            <person name="Lavstsen T."/>
            <person name="Jespersen J.S."/>
        </authorList>
    </citation>
    <scope>NUCLEOTIDE SEQUENCE</scope>
    <source>
        <tissue evidence="13">Brain</tissue>
    </source>
</reference>
<name>A0A1A7ZP46_NOTFU</name>
<reference evidence="12" key="4">
    <citation type="submission" date="2020-03" db="EMBL/GenBank/DDBJ databases">
        <title>Intra-Species Differences in Population Size shape Life History and Genome Evolution.</title>
        <authorList>
            <person name="Willemsen D."/>
            <person name="Cui R."/>
            <person name="Valenzano D.R."/>
        </authorList>
    </citation>
    <scope>NUCLEOTIDE SEQUENCE</scope>
    <source>
        <strain evidence="12">GRZ</strain>
        <tissue evidence="12">Whole</tissue>
    </source>
</reference>
<evidence type="ECO:0000256" key="1">
    <source>
        <dbReference type="ARBA" id="ARBA00010940"/>
    </source>
</evidence>
<dbReference type="CDD" id="cd14660">
    <property type="entry name" value="E2F_DD"/>
    <property type="match status" value="1"/>
</dbReference>
<feature type="region of interest" description="Disordered" evidence="10">
    <location>
        <begin position="493"/>
        <end position="526"/>
    </location>
</feature>
<keyword evidence="15" id="KW-1185">Reference proteome</keyword>
<dbReference type="SUPFAM" id="SSF144074">
    <property type="entry name" value="E2F-DP heterodimerization region"/>
    <property type="match status" value="1"/>
</dbReference>
<dbReference type="PROSITE" id="PS50950">
    <property type="entry name" value="ZF_THAP"/>
    <property type="match status" value="1"/>
</dbReference>
<dbReference type="GO" id="GO:0000981">
    <property type="term" value="F:DNA-binding transcription factor activity, RNA polymerase II-specific"/>
    <property type="evidence" value="ECO:0007669"/>
    <property type="project" value="TreeGrafter"/>
</dbReference>
<evidence type="ECO:0000256" key="6">
    <source>
        <dbReference type="ARBA" id="ARBA00023125"/>
    </source>
</evidence>
<dbReference type="Proteomes" id="UP000694548">
    <property type="component" value="Chromosome sgr04"/>
</dbReference>
<dbReference type="SMART" id="SM00980">
    <property type="entry name" value="THAP"/>
    <property type="match status" value="1"/>
</dbReference>
<dbReference type="Bgee" id="ENSNFUG00015003832">
    <property type="expression patterns" value="Expressed in caudal fin and 2 other cell types or tissues"/>
</dbReference>
<accession>A0A1A7ZP46</accession>
<keyword evidence="9" id="KW-0539">Nucleus</keyword>
<dbReference type="EMBL" id="JAAVVJ010000001">
    <property type="protein sequence ID" value="KAF7231107.1"/>
    <property type="molecule type" value="Genomic_DNA"/>
</dbReference>
<dbReference type="Ensembl" id="ENSNFUT00015008192.1">
    <property type="protein sequence ID" value="ENSNFUP00015007790.1"/>
    <property type="gene ID" value="ENSNFUG00015003832.1"/>
</dbReference>
<reference evidence="13" key="3">
    <citation type="submission" date="2016-06" db="EMBL/GenBank/DDBJ databases">
        <title>The genome of a short-lived fish provides insights into sex chromosome evolution and the genetic control of aging.</title>
        <authorList>
            <person name="Reichwald K."/>
            <person name="Felder M."/>
            <person name="Petzold A."/>
            <person name="Koch P."/>
            <person name="Groth M."/>
            <person name="Platzer M."/>
        </authorList>
    </citation>
    <scope>NUCLEOTIDE SEQUENCE</scope>
    <source>
        <tissue evidence="13">Brain</tissue>
    </source>
</reference>
<dbReference type="GO" id="GO:0000978">
    <property type="term" value="F:RNA polymerase II cis-regulatory region sequence-specific DNA binding"/>
    <property type="evidence" value="ECO:0007669"/>
    <property type="project" value="InterPro"/>
</dbReference>
<reference evidence="14" key="1">
    <citation type="submission" date="2014-08" db="EMBL/GenBank/DDBJ databases">
        <authorList>
            <person name="Senf B."/>
            <person name="Petzold A."/>
            <person name="Downie B.R."/>
            <person name="Koch P."/>
            <person name="Platzer M."/>
        </authorList>
    </citation>
    <scope>NUCLEOTIDE SEQUENCE [LARGE SCALE GENOMIC DNA]</scope>
    <source>
        <strain evidence="14">GRZ</strain>
    </source>
</reference>
<comment type="similarity">
    <text evidence="1 9">Belongs to the E2F/DP family.</text>
</comment>
<feature type="region of interest" description="Disordered" evidence="10">
    <location>
        <begin position="114"/>
        <end position="151"/>
    </location>
</feature>
<evidence type="ECO:0000259" key="11">
    <source>
        <dbReference type="PROSITE" id="PS50950"/>
    </source>
</evidence>
<evidence type="ECO:0000256" key="8">
    <source>
        <dbReference type="PROSITE-ProRule" id="PRU00309"/>
    </source>
</evidence>
<keyword evidence="6 8" id="KW-0238">DNA-binding</keyword>
<dbReference type="InterPro" id="IPR032198">
    <property type="entry name" value="E2F_CC-MB"/>
</dbReference>
<evidence type="ECO:0000256" key="9">
    <source>
        <dbReference type="RuleBase" id="RU003796"/>
    </source>
</evidence>
<evidence type="ECO:0000256" key="7">
    <source>
        <dbReference type="ARBA" id="ARBA00023163"/>
    </source>
</evidence>
<dbReference type="InterPro" id="IPR015633">
    <property type="entry name" value="E2F"/>
</dbReference>
<reference evidence="14" key="5">
    <citation type="submission" date="2025-05" db="UniProtKB">
        <authorList>
            <consortium name="Ensembl"/>
        </authorList>
    </citation>
    <scope>IDENTIFICATION</scope>
</reference>
<keyword evidence="7 9" id="KW-0804">Transcription</keyword>
<evidence type="ECO:0000256" key="2">
    <source>
        <dbReference type="ARBA" id="ARBA00022723"/>
    </source>
</evidence>
<dbReference type="InterPro" id="IPR003316">
    <property type="entry name" value="E2F_WHTH_DNA-bd_dom"/>
</dbReference>
<dbReference type="OrthoDB" id="1743261at2759"/>
<dbReference type="PANTHER" id="PTHR12081:SF19">
    <property type="entry name" value="TRANSCRIPTION FACTOR E2F6"/>
    <property type="match status" value="1"/>
</dbReference>
<dbReference type="GO" id="GO:0090575">
    <property type="term" value="C:RNA polymerase II transcription regulator complex"/>
    <property type="evidence" value="ECO:0007669"/>
    <property type="project" value="TreeGrafter"/>
</dbReference>